<keyword evidence="2" id="KW-0288">FMN</keyword>
<feature type="domain" description="Luciferase-like" evidence="5">
    <location>
        <begin position="87"/>
        <end position="249"/>
    </location>
</feature>
<dbReference type="SUPFAM" id="SSF51679">
    <property type="entry name" value="Bacterial luciferase-like"/>
    <property type="match status" value="1"/>
</dbReference>
<sequence length="297" mass="32129">MEIGLVDLFDGSAERDPAFMAQFGRTAEELGFTGIWLPEHIVFFDEYTSEYPYPEAPSAADPEKVERHNKTVDGRARVEAAADQGLLDVLQAAAEVCAATTRLRIGSSVMLLPLRNPRLLARDLMTAAALTDGRVDLGVGVGWSAEEFAACQTEFTTRGRRCGEGIAELTRLWDDPDGIFPEDPAPMPRVLVGGHSPAALRRAAGVATGWYPWNLTPSQFADHHATYCAQLEEAGRDRSGQHVIAGLRFTGEMDALPAVVERYLELGADGVNISLRMEAHDYAETMQAVSAALGLAA</sequence>
<gene>
    <name evidence="6" type="ORF">GCM10009788_55650</name>
</gene>
<evidence type="ECO:0000259" key="5">
    <source>
        <dbReference type="Pfam" id="PF00296"/>
    </source>
</evidence>
<name>A0ABN2BT66_9ACTN</name>
<keyword evidence="3" id="KW-0560">Oxidoreductase</keyword>
<dbReference type="Proteomes" id="UP001500842">
    <property type="component" value="Unassembled WGS sequence"/>
</dbReference>
<protein>
    <recommendedName>
        <fullName evidence="5">Luciferase-like domain-containing protein</fullName>
    </recommendedName>
</protein>
<dbReference type="Gene3D" id="3.20.20.30">
    <property type="entry name" value="Luciferase-like domain"/>
    <property type="match status" value="1"/>
</dbReference>
<evidence type="ECO:0000256" key="2">
    <source>
        <dbReference type="ARBA" id="ARBA00022643"/>
    </source>
</evidence>
<dbReference type="InterPro" id="IPR036661">
    <property type="entry name" value="Luciferase-like_sf"/>
</dbReference>
<evidence type="ECO:0000256" key="1">
    <source>
        <dbReference type="ARBA" id="ARBA00022630"/>
    </source>
</evidence>
<dbReference type="PANTHER" id="PTHR42847">
    <property type="entry name" value="ALKANESULFONATE MONOOXYGENASE"/>
    <property type="match status" value="1"/>
</dbReference>
<dbReference type="RefSeq" id="WP_181411147.1">
    <property type="nucleotide sequence ID" value="NZ_BAAAOR010000042.1"/>
</dbReference>
<evidence type="ECO:0000256" key="3">
    <source>
        <dbReference type="ARBA" id="ARBA00023002"/>
    </source>
</evidence>
<organism evidence="6 7">
    <name type="scientific">Nocardioides humi</name>
    <dbReference type="NCBI Taxonomy" id="449461"/>
    <lineage>
        <taxon>Bacteria</taxon>
        <taxon>Bacillati</taxon>
        <taxon>Actinomycetota</taxon>
        <taxon>Actinomycetes</taxon>
        <taxon>Propionibacteriales</taxon>
        <taxon>Nocardioidaceae</taxon>
        <taxon>Nocardioides</taxon>
    </lineage>
</organism>
<keyword evidence="1" id="KW-0285">Flavoprotein</keyword>
<proteinExistence type="predicted"/>
<reference evidence="6 7" key="1">
    <citation type="journal article" date="2019" name="Int. J. Syst. Evol. Microbiol.">
        <title>The Global Catalogue of Microorganisms (GCM) 10K type strain sequencing project: providing services to taxonomists for standard genome sequencing and annotation.</title>
        <authorList>
            <consortium name="The Broad Institute Genomics Platform"/>
            <consortium name="The Broad Institute Genome Sequencing Center for Infectious Disease"/>
            <person name="Wu L."/>
            <person name="Ma J."/>
        </authorList>
    </citation>
    <scope>NUCLEOTIDE SEQUENCE [LARGE SCALE GENOMIC DNA]</scope>
    <source>
        <strain evidence="6 7">JCM 14942</strain>
    </source>
</reference>
<dbReference type="PANTHER" id="PTHR42847:SF4">
    <property type="entry name" value="ALKANESULFONATE MONOOXYGENASE-RELATED"/>
    <property type="match status" value="1"/>
</dbReference>
<evidence type="ECO:0000256" key="4">
    <source>
        <dbReference type="ARBA" id="ARBA00023033"/>
    </source>
</evidence>
<keyword evidence="4" id="KW-0503">Monooxygenase</keyword>
<evidence type="ECO:0000313" key="6">
    <source>
        <dbReference type="EMBL" id="GAA1546204.1"/>
    </source>
</evidence>
<keyword evidence="7" id="KW-1185">Reference proteome</keyword>
<dbReference type="EMBL" id="BAAAOR010000042">
    <property type="protein sequence ID" value="GAA1546204.1"/>
    <property type="molecule type" value="Genomic_DNA"/>
</dbReference>
<accession>A0ABN2BT66</accession>
<dbReference type="InterPro" id="IPR050172">
    <property type="entry name" value="SsuD_RutA_monooxygenase"/>
</dbReference>
<evidence type="ECO:0000313" key="7">
    <source>
        <dbReference type="Proteomes" id="UP001500842"/>
    </source>
</evidence>
<dbReference type="InterPro" id="IPR011251">
    <property type="entry name" value="Luciferase-like_dom"/>
</dbReference>
<comment type="caution">
    <text evidence="6">The sequence shown here is derived from an EMBL/GenBank/DDBJ whole genome shotgun (WGS) entry which is preliminary data.</text>
</comment>
<dbReference type="Pfam" id="PF00296">
    <property type="entry name" value="Bac_luciferase"/>
    <property type="match status" value="1"/>
</dbReference>